<dbReference type="GO" id="GO:0016491">
    <property type="term" value="F:oxidoreductase activity"/>
    <property type="evidence" value="ECO:0007669"/>
    <property type="project" value="UniProtKB-KW"/>
</dbReference>
<dbReference type="EMBL" id="JAUIQD010000004">
    <property type="protein sequence ID" value="KAK3353452.1"/>
    <property type="molecule type" value="Genomic_DNA"/>
</dbReference>
<comment type="caution">
    <text evidence="2">The sequence shown here is derived from an EMBL/GenBank/DDBJ whole genome shotgun (WGS) entry which is preliminary data.</text>
</comment>
<evidence type="ECO:0000313" key="2">
    <source>
        <dbReference type="EMBL" id="KAK3353452.1"/>
    </source>
</evidence>
<evidence type="ECO:0000313" key="3">
    <source>
        <dbReference type="Proteomes" id="UP001275084"/>
    </source>
</evidence>
<dbReference type="PANTHER" id="PTHR43157">
    <property type="entry name" value="PHOSPHATIDYLINOSITOL-GLYCAN BIOSYNTHESIS CLASS F PROTEIN-RELATED"/>
    <property type="match status" value="1"/>
</dbReference>
<dbReference type="InterPro" id="IPR036291">
    <property type="entry name" value="NAD(P)-bd_dom_sf"/>
</dbReference>
<protein>
    <submittedName>
        <fullName evidence="2">Uncharacterized protein</fullName>
    </submittedName>
</protein>
<sequence>MTSSATSTPALPGAPAITGPAQPILLGRSLERIQPVIDSIASINASIPHIDVLTNNAAVMACPYTLTAGGFKLQLAAAHFGHFVLTNRLIPKLLAAGPHARVVNVSSLANRLGDIRFDNPNYLNRRLAVRGLRAYSLHPGGIMTNLGKYMTPETAMAAAKSLAASAGGKIVAKTLQQGCATTLRGGLSTDPEYVAPWALDPERAVKVFNL</sequence>
<gene>
    <name evidence="2" type="ORF">B0T25DRAFT_590987</name>
</gene>
<accession>A0AAJ0MEG5</accession>
<reference evidence="2" key="2">
    <citation type="submission" date="2023-06" db="EMBL/GenBank/DDBJ databases">
        <authorList>
            <consortium name="Lawrence Berkeley National Laboratory"/>
            <person name="Haridas S."/>
            <person name="Hensen N."/>
            <person name="Bonometti L."/>
            <person name="Westerberg I."/>
            <person name="Brannstrom I.O."/>
            <person name="Guillou S."/>
            <person name="Cros-Aarteil S."/>
            <person name="Calhoun S."/>
            <person name="Kuo A."/>
            <person name="Mondo S."/>
            <person name="Pangilinan J."/>
            <person name="Riley R."/>
            <person name="Labutti K."/>
            <person name="Andreopoulos B."/>
            <person name="Lipzen A."/>
            <person name="Chen C."/>
            <person name="Yanf M."/>
            <person name="Daum C."/>
            <person name="Ng V."/>
            <person name="Clum A."/>
            <person name="Steindorff A."/>
            <person name="Ohm R."/>
            <person name="Martin F."/>
            <person name="Silar P."/>
            <person name="Natvig D."/>
            <person name="Lalanne C."/>
            <person name="Gautier V."/>
            <person name="Ament-Velasquez S.L."/>
            <person name="Kruys A."/>
            <person name="Hutchinson M.I."/>
            <person name="Powell A.J."/>
            <person name="Barry K."/>
            <person name="Miller A.N."/>
            <person name="Grigoriev I.V."/>
            <person name="Debuchy R."/>
            <person name="Gladieux P."/>
            <person name="Thoren M.H."/>
            <person name="Johannesson H."/>
        </authorList>
    </citation>
    <scope>NUCLEOTIDE SEQUENCE</scope>
    <source>
        <strain evidence="2">CBS 955.72</strain>
    </source>
</reference>
<dbReference type="SUPFAM" id="SSF51735">
    <property type="entry name" value="NAD(P)-binding Rossmann-fold domains"/>
    <property type="match status" value="1"/>
</dbReference>
<keyword evidence="1" id="KW-0560">Oxidoreductase</keyword>
<organism evidence="2 3">
    <name type="scientific">Lasiosphaeria hispida</name>
    <dbReference type="NCBI Taxonomy" id="260671"/>
    <lineage>
        <taxon>Eukaryota</taxon>
        <taxon>Fungi</taxon>
        <taxon>Dikarya</taxon>
        <taxon>Ascomycota</taxon>
        <taxon>Pezizomycotina</taxon>
        <taxon>Sordariomycetes</taxon>
        <taxon>Sordariomycetidae</taxon>
        <taxon>Sordariales</taxon>
        <taxon>Lasiosphaeriaceae</taxon>
        <taxon>Lasiosphaeria</taxon>
    </lineage>
</organism>
<keyword evidence="3" id="KW-1185">Reference proteome</keyword>
<dbReference type="AlphaFoldDB" id="A0AAJ0MEG5"/>
<dbReference type="PANTHER" id="PTHR43157:SF31">
    <property type="entry name" value="PHOSPHATIDYLINOSITOL-GLYCAN BIOSYNTHESIS CLASS F PROTEIN"/>
    <property type="match status" value="1"/>
</dbReference>
<proteinExistence type="predicted"/>
<dbReference type="Proteomes" id="UP001275084">
    <property type="component" value="Unassembled WGS sequence"/>
</dbReference>
<reference evidence="2" key="1">
    <citation type="journal article" date="2023" name="Mol. Phylogenet. Evol.">
        <title>Genome-scale phylogeny and comparative genomics of the fungal order Sordariales.</title>
        <authorList>
            <person name="Hensen N."/>
            <person name="Bonometti L."/>
            <person name="Westerberg I."/>
            <person name="Brannstrom I.O."/>
            <person name="Guillou S."/>
            <person name="Cros-Aarteil S."/>
            <person name="Calhoun S."/>
            <person name="Haridas S."/>
            <person name="Kuo A."/>
            <person name="Mondo S."/>
            <person name="Pangilinan J."/>
            <person name="Riley R."/>
            <person name="LaButti K."/>
            <person name="Andreopoulos B."/>
            <person name="Lipzen A."/>
            <person name="Chen C."/>
            <person name="Yan M."/>
            <person name="Daum C."/>
            <person name="Ng V."/>
            <person name="Clum A."/>
            <person name="Steindorff A."/>
            <person name="Ohm R.A."/>
            <person name="Martin F."/>
            <person name="Silar P."/>
            <person name="Natvig D.O."/>
            <person name="Lalanne C."/>
            <person name="Gautier V."/>
            <person name="Ament-Velasquez S.L."/>
            <person name="Kruys A."/>
            <person name="Hutchinson M.I."/>
            <person name="Powell A.J."/>
            <person name="Barry K."/>
            <person name="Miller A.N."/>
            <person name="Grigoriev I.V."/>
            <person name="Debuchy R."/>
            <person name="Gladieux P."/>
            <person name="Hiltunen Thoren M."/>
            <person name="Johannesson H."/>
        </authorList>
    </citation>
    <scope>NUCLEOTIDE SEQUENCE</scope>
    <source>
        <strain evidence="2">CBS 955.72</strain>
    </source>
</reference>
<name>A0AAJ0MEG5_9PEZI</name>
<evidence type="ECO:0000256" key="1">
    <source>
        <dbReference type="ARBA" id="ARBA00023002"/>
    </source>
</evidence>
<dbReference type="Gene3D" id="3.40.50.720">
    <property type="entry name" value="NAD(P)-binding Rossmann-like Domain"/>
    <property type="match status" value="1"/>
</dbReference>